<dbReference type="GeneID" id="110247115"/>
<dbReference type="SUPFAM" id="SSF57667">
    <property type="entry name" value="beta-beta-alpha zinc fingers"/>
    <property type="match status" value="3"/>
</dbReference>
<dbReference type="PROSITE" id="PS00028">
    <property type="entry name" value="ZINC_FINGER_C2H2_1"/>
    <property type="match status" value="5"/>
</dbReference>
<dbReference type="AlphaFoldDB" id="A0A913YQK1"/>
<evidence type="ECO:0000256" key="11">
    <source>
        <dbReference type="PROSITE-ProRule" id="PRU00042"/>
    </source>
</evidence>
<evidence type="ECO:0000259" key="13">
    <source>
        <dbReference type="PROSITE" id="PS50157"/>
    </source>
</evidence>
<feature type="domain" description="C2H2-type" evidence="13">
    <location>
        <begin position="194"/>
        <end position="221"/>
    </location>
</feature>
<evidence type="ECO:0000313" key="15">
    <source>
        <dbReference type="Proteomes" id="UP000887567"/>
    </source>
</evidence>
<feature type="domain" description="C2H2-type" evidence="13">
    <location>
        <begin position="306"/>
        <end position="333"/>
    </location>
</feature>
<organism evidence="14 15">
    <name type="scientific">Exaiptasia diaphana</name>
    <name type="common">Tropical sea anemone</name>
    <name type="synonym">Aiptasia pulchella</name>
    <dbReference type="NCBI Taxonomy" id="2652724"/>
    <lineage>
        <taxon>Eukaryota</taxon>
        <taxon>Metazoa</taxon>
        <taxon>Cnidaria</taxon>
        <taxon>Anthozoa</taxon>
        <taxon>Hexacorallia</taxon>
        <taxon>Actiniaria</taxon>
        <taxon>Aiptasiidae</taxon>
        <taxon>Exaiptasia</taxon>
    </lineage>
</organism>
<evidence type="ECO:0000313" key="14">
    <source>
        <dbReference type="EnsemblMetazoa" id="XP_028517328.1"/>
    </source>
</evidence>
<evidence type="ECO:0000256" key="4">
    <source>
        <dbReference type="ARBA" id="ARBA00022737"/>
    </source>
</evidence>
<proteinExistence type="predicted"/>
<keyword evidence="7" id="KW-0805">Transcription regulation</keyword>
<evidence type="ECO:0000256" key="2">
    <source>
        <dbReference type="ARBA" id="ARBA00004123"/>
    </source>
</evidence>
<keyword evidence="9" id="KW-0804">Transcription</keyword>
<dbReference type="GO" id="GO:0008270">
    <property type="term" value="F:zinc ion binding"/>
    <property type="evidence" value="ECO:0007669"/>
    <property type="project" value="UniProtKB-KW"/>
</dbReference>
<keyword evidence="5 11" id="KW-0863">Zinc-finger</keyword>
<dbReference type="GO" id="GO:0005634">
    <property type="term" value="C:nucleus"/>
    <property type="evidence" value="ECO:0007669"/>
    <property type="project" value="UniProtKB-SubCell"/>
</dbReference>
<keyword evidence="8" id="KW-0238">DNA-binding</keyword>
<comment type="subcellular location">
    <subcellularLocation>
        <location evidence="2">Nucleus</location>
    </subcellularLocation>
</comment>
<dbReference type="FunFam" id="3.30.160.60:FF:000097">
    <property type="entry name" value="Zinc finger protein"/>
    <property type="match status" value="1"/>
</dbReference>
<accession>A0A913YQK1</accession>
<evidence type="ECO:0000256" key="6">
    <source>
        <dbReference type="ARBA" id="ARBA00022833"/>
    </source>
</evidence>
<keyword evidence="3" id="KW-0479">Metal-binding</keyword>
<feature type="domain" description="C2H2-type" evidence="13">
    <location>
        <begin position="222"/>
        <end position="249"/>
    </location>
</feature>
<evidence type="ECO:0000256" key="7">
    <source>
        <dbReference type="ARBA" id="ARBA00023015"/>
    </source>
</evidence>
<evidence type="ECO:0000256" key="5">
    <source>
        <dbReference type="ARBA" id="ARBA00022771"/>
    </source>
</evidence>
<dbReference type="OrthoDB" id="5983327at2759"/>
<feature type="domain" description="C2H2-type" evidence="13">
    <location>
        <begin position="278"/>
        <end position="305"/>
    </location>
</feature>
<dbReference type="Pfam" id="PF00096">
    <property type="entry name" value="zf-C2H2"/>
    <property type="match status" value="5"/>
</dbReference>
<evidence type="ECO:0000256" key="10">
    <source>
        <dbReference type="ARBA" id="ARBA00023242"/>
    </source>
</evidence>
<comment type="function">
    <text evidence="1">May be involved in transcriptional regulation.</text>
</comment>
<dbReference type="PANTHER" id="PTHR24394:SF48">
    <property type="entry name" value="ZINC FINGER PROTEIN 771"/>
    <property type="match status" value="1"/>
</dbReference>
<dbReference type="EnsemblMetazoa" id="XM_028661527.1">
    <property type="protein sequence ID" value="XP_028517328.1"/>
    <property type="gene ID" value="LOC110247115"/>
</dbReference>
<dbReference type="FunFam" id="3.30.160.60:FF:001485">
    <property type="entry name" value="Krueppel-related zinc finger protein"/>
    <property type="match status" value="1"/>
</dbReference>
<dbReference type="RefSeq" id="XP_020909163.1">
    <property type="nucleotide sequence ID" value="XM_021053504.2"/>
</dbReference>
<dbReference type="PROSITE" id="PS50157">
    <property type="entry name" value="ZINC_FINGER_C2H2_2"/>
    <property type="match status" value="5"/>
</dbReference>
<dbReference type="InterPro" id="IPR013087">
    <property type="entry name" value="Znf_C2H2_type"/>
</dbReference>
<dbReference type="InterPro" id="IPR036236">
    <property type="entry name" value="Znf_C2H2_sf"/>
</dbReference>
<dbReference type="EnsemblMetazoa" id="XM_021053504.2">
    <property type="protein sequence ID" value="XP_020909163.1"/>
    <property type="gene ID" value="LOC110247115"/>
</dbReference>
<dbReference type="FunFam" id="3.30.160.60:FF:002343">
    <property type="entry name" value="Zinc finger protein 33A"/>
    <property type="match status" value="2"/>
</dbReference>
<name>A0A913YQK1_EXADI</name>
<evidence type="ECO:0000256" key="1">
    <source>
        <dbReference type="ARBA" id="ARBA00003767"/>
    </source>
</evidence>
<dbReference type="Proteomes" id="UP000887567">
    <property type="component" value="Unplaced"/>
</dbReference>
<keyword evidence="15" id="KW-1185">Reference proteome</keyword>
<feature type="region of interest" description="Disordered" evidence="12">
    <location>
        <begin position="135"/>
        <end position="154"/>
    </location>
</feature>
<dbReference type="RefSeq" id="XP_028517328.1">
    <property type="nucleotide sequence ID" value="XM_028661527.1"/>
</dbReference>
<feature type="domain" description="C2H2-type" evidence="13">
    <location>
        <begin position="250"/>
        <end position="277"/>
    </location>
</feature>
<evidence type="ECO:0000256" key="8">
    <source>
        <dbReference type="ARBA" id="ARBA00023125"/>
    </source>
</evidence>
<dbReference type="KEGG" id="epa:110247115"/>
<reference evidence="14" key="1">
    <citation type="submission" date="2022-11" db="UniProtKB">
        <authorList>
            <consortium name="EnsemblMetazoa"/>
        </authorList>
    </citation>
    <scope>IDENTIFICATION</scope>
</reference>
<dbReference type="FunFam" id="3.30.160.60:FF:000145">
    <property type="entry name" value="Zinc finger protein 574"/>
    <property type="match status" value="1"/>
</dbReference>
<keyword evidence="6" id="KW-0862">Zinc</keyword>
<dbReference type="PANTHER" id="PTHR24394">
    <property type="entry name" value="ZINC FINGER PROTEIN"/>
    <property type="match status" value="1"/>
</dbReference>
<dbReference type="Gene3D" id="3.30.160.60">
    <property type="entry name" value="Classic Zinc Finger"/>
    <property type="match status" value="5"/>
</dbReference>
<protein>
    <recommendedName>
        <fullName evidence="13">C2H2-type domain-containing protein</fullName>
    </recommendedName>
</protein>
<evidence type="ECO:0000256" key="12">
    <source>
        <dbReference type="SAM" id="MobiDB-lite"/>
    </source>
</evidence>
<evidence type="ECO:0000256" key="3">
    <source>
        <dbReference type="ARBA" id="ARBA00022723"/>
    </source>
</evidence>
<evidence type="ECO:0000256" key="9">
    <source>
        <dbReference type="ARBA" id="ARBA00023163"/>
    </source>
</evidence>
<sequence>MDTNWIEYKCKSGQTLFIYNKVTGEHKWPTGECSAEENCVMIGQPVVYKEVCSIGTQTDNNGCNNGCTSIYINIDHVINSTETSPLQEPVVLEVARDDIDIEPGLDNGLDDGGREDRSRDMEEIDAMLRILEDDNSFDEDSSAAPESSSHIESETELTIKNLHQDRVENDTQCLTEFAIENTLERNTKSVQMRFECSYCKKKFLQRGALHIHLRTHTGEKPFECSYCKKKFGQKGTLNIHLRTHTGEKPFECSYCKKKFGHKINLNIHLRTHTGEKPFECSYCKKKFGQKGNLNIHLRTHTGDKPFECSYCKKKFSAKQSLTKHQRTHTGEKPFECKK</sequence>
<keyword evidence="4" id="KW-0677">Repeat</keyword>
<dbReference type="GO" id="GO:0003677">
    <property type="term" value="F:DNA binding"/>
    <property type="evidence" value="ECO:0007669"/>
    <property type="project" value="UniProtKB-KW"/>
</dbReference>
<dbReference type="SMART" id="SM00355">
    <property type="entry name" value="ZnF_C2H2"/>
    <property type="match status" value="5"/>
</dbReference>
<keyword evidence="10" id="KW-0539">Nucleus</keyword>
<dbReference type="GO" id="GO:0000981">
    <property type="term" value="F:DNA-binding transcription factor activity, RNA polymerase II-specific"/>
    <property type="evidence" value="ECO:0007669"/>
    <property type="project" value="TreeGrafter"/>
</dbReference>